<feature type="compositionally biased region" description="Pro residues" evidence="9">
    <location>
        <begin position="1601"/>
        <end position="1632"/>
    </location>
</feature>
<sequence length="2150" mass="231696">MQNTYFSSSLYSVRSQGSLSYSFNDYSYLLNERFEGNPINPIHCSSSKSCCCCNCCEFSIGRVRINPCYLYGLRQSTLLQWSASRRLVLGGVDRCGYRVQECRPEWGCCELPCSVRERSVCDRRGRRRKGRCSCVVDGEGEGGVYDSGDLDDAEAMLSLLSEEEVGEECFWRGGNGVSFKRVEVEGRRSLSGRGRIVSSSKRVEEESRRSLIGRERKASSSKRMEQERTSLIGRERHESSSKRAEEESRRISIGRERNVGSSKRGEDESRRSFSGRERNGGLSKRVEVERRSVDGREKNGSSSKGVQVDIEQDNSSECNSRKKKSNVRGSTLESNLKRQFGSATVDLSEGDFRQKEERGMILSGENRSGMKVGSSSSYYSLSSSGDFGSEADAQDKHGLFGESASSVYEDSKFDIGGRFDGQVIEDNRKYRDDSEGKGKTTKQRSAVVDGGVMWDWRKKTEKKLTEVVAEETEAGGKSSEMPSRVSKTNQSELGEASGSRKQFDDEGESSYLTKGTREQYSQIGNQVVGVGVTDSRRKFQERNESEIHGSEVETTFLSQENLAIATNLVQERQEECYDTAGYIGQQEELNRDHQKISKISQIRVVDVQRISDRWRETDIRRIYQEEKANMLSNSANETDAQRQEIGQQVIGLVDSGRKSPQITEVSETCDSSIERANIAQPETRITNQVGQSNLVPNPSGESSQPCPKIEEEAFQRNLSGKGTADEKRIQVKPRKEAQGDSGEASSFQASLDVVSQATKQPDNVEGHKRSPRAILLPPPSQLIARGSLRIESSSGTATQGVSEEILDGGSPALRTHSGKQTSALHQESSCGSGNSETQGEILYLIPEDALGSTYHLEKSSSQFVRGFVQKVRHEVSTSENQNENTVSSSGNGNTQTQGEILYLVNPEDALDSAHRLEKSSSQFVGEFSDRARHEVSTSKNKDANTVSEAKLVPGGEKNGQMDFSQNRSEDSQTKGNDTRRSSVGSGTKGPADEMWDVTDTSVLKTPKLEKSEATTTSGDAVVKRTGRSIWNIVADIVRLRWSSHAETPHSAVKLGGRISSNESASSEAWFSGHETEDNNEKNTKREKDVQHQLQLSKSFPQSGKLRSKDKVRYLEAGTPPSPNKEESGLTSKVISTSSSERSLGSKENQKSFRGSSSGIEKVEPSQPLTASGVKPAVVEEISNAGNIVSGSGSTERMDQFGCQKLNEGVSDNVQTGGELKQRKIQRSTQVLRDRFDEWEEAHTLEIEQRKMDEMFMREALLEAKKAADNWEVPVGAVLVQQGKIIARGCNLVEELRDSTAHAEMICIREASNVLRSWRLSETTLYVTLEPCPMCAGAILQARVDTVVWGAPNKLLGADGSWIRLFSDGGEGNSSEHSDKAAPPVHPFHPNMTIRRGVLASECADIMQQFFQLRRRKKEKQAGPAAAPPRLHRISLHPSKLLTKMHRIFHIMFCFFQVILTGAQTPAAAPSTLPAATPPPTTTPAAPATLPTTTPPPSTAPTAVTQPPVNAAATPATPPTTTPASPSPKVAPSKSPAVPPPLPQSPPVSTPSQPPNLPPSPPVSTPTLPPPVAAPPASPTPVQAPAPVKATPAPAPAKVAPVPSPSKAPPVSAPAPVIVPPASQPVQAPSPAPPKHKGKHKHKHKHKHHHHHAPAPAPTVQSPPAPPTVTDTEDDTTPAPSPSLNLNGGNALHQKGGISGFWVTIGVEELRDSTAHAEMICIREASNVLRSWRLSETTLYVTLEPCPMCAGAILQARVDTVVWRAPNKLLGADGSWIRLFPDGGEGNSSKLGTLGKTSSSCPPIPPKYDNPTWRVGIGLCRYNAAILPVEEKEEGKASRPGSAPASSSNFSPSIKVTYEDASHLPHNVLFTPAAAPSTLPAATPPPTTTPAAPATLPTTTPPPSTAPTAVTQPPVNAAATPPITTPASPSPKVAPSKSPAVPPPLPQSPPVSTPSQPPNLPPSPPVSTPTLPPPVAAPPASPTPVQAPAPVKATPAPAPAKVAPVPSPLKAPPVSAPAPVIVPPASQPVQAPSPAPPNHKGKNKHKHKHKHHHHAPAPAPTVQSPPAPPTVTDTEDDTTPAPSPSLNLVKNLTSYYSYYHRTPYLHDGTQILQMLLNNFKNGGNALHQKGGISGFWVTIGLAITILLAKTG</sequence>
<dbReference type="EC" id="3.5.4.33" evidence="3"/>
<keyword evidence="12" id="KW-1185">Reference proteome</keyword>
<dbReference type="FunFam" id="3.40.140.10:FF:000005">
    <property type="entry name" value="tRNA-specific adenosine deaminase"/>
    <property type="match status" value="1"/>
</dbReference>
<dbReference type="Proteomes" id="UP000290289">
    <property type="component" value="Chromosome 13"/>
</dbReference>
<feature type="region of interest" description="Disordered" evidence="9">
    <location>
        <begin position="1874"/>
        <end position="2004"/>
    </location>
</feature>
<dbReference type="Gene3D" id="3.40.140.10">
    <property type="entry name" value="Cytidine Deaminase, domain 2"/>
    <property type="match status" value="2"/>
</dbReference>
<dbReference type="EMBL" id="RDQH01000339">
    <property type="protein sequence ID" value="RXH79373.1"/>
    <property type="molecule type" value="Genomic_DNA"/>
</dbReference>
<evidence type="ECO:0000256" key="4">
    <source>
        <dbReference type="ARBA" id="ARBA00022694"/>
    </source>
</evidence>
<feature type="compositionally biased region" description="Basic and acidic residues" evidence="9">
    <location>
        <begin position="426"/>
        <end position="438"/>
    </location>
</feature>
<dbReference type="GO" id="GO:0002100">
    <property type="term" value="P:tRNA wobble adenosine to inosine editing"/>
    <property type="evidence" value="ECO:0007669"/>
    <property type="project" value="InterPro"/>
</dbReference>
<feature type="region of interest" description="Disordered" evidence="9">
    <location>
        <begin position="2017"/>
        <end position="2084"/>
    </location>
</feature>
<keyword evidence="7" id="KW-0862">Zinc</keyword>
<feature type="compositionally biased region" description="Basic and acidic residues" evidence="9">
    <location>
        <begin position="1073"/>
        <end position="1090"/>
    </location>
</feature>
<dbReference type="InterPro" id="IPR028883">
    <property type="entry name" value="tRNA_aden_deaminase"/>
</dbReference>
<dbReference type="GO" id="GO:0052717">
    <property type="term" value="F:tRNA-specific adenosine-34 deaminase activity"/>
    <property type="evidence" value="ECO:0007669"/>
    <property type="project" value="UniProtKB-EC"/>
</dbReference>
<feature type="compositionally biased region" description="Polar residues" evidence="9">
    <location>
        <begin position="877"/>
        <end position="895"/>
    </location>
</feature>
<evidence type="ECO:0000256" key="9">
    <source>
        <dbReference type="SAM" id="MobiDB-lite"/>
    </source>
</evidence>
<evidence type="ECO:0000256" key="3">
    <source>
        <dbReference type="ARBA" id="ARBA00012740"/>
    </source>
</evidence>
<feature type="compositionally biased region" description="Polar residues" evidence="9">
    <location>
        <begin position="743"/>
        <end position="761"/>
    </location>
</feature>
<feature type="compositionally biased region" description="Low complexity" evidence="9">
    <location>
        <begin position="1888"/>
        <end position="1897"/>
    </location>
</feature>
<evidence type="ECO:0000256" key="5">
    <source>
        <dbReference type="ARBA" id="ARBA00022723"/>
    </source>
</evidence>
<evidence type="ECO:0000256" key="8">
    <source>
        <dbReference type="ARBA" id="ARBA00048045"/>
    </source>
</evidence>
<dbReference type="InterPro" id="IPR016193">
    <property type="entry name" value="Cytidine_deaminase-like"/>
</dbReference>
<dbReference type="Pfam" id="PF00383">
    <property type="entry name" value="dCMP_cyt_deam_1"/>
    <property type="match status" value="2"/>
</dbReference>
<feature type="compositionally biased region" description="Pro residues" evidence="9">
    <location>
        <begin position="1654"/>
        <end position="1666"/>
    </location>
</feature>
<feature type="compositionally biased region" description="Low complexity" evidence="9">
    <location>
        <begin position="1521"/>
        <end position="1535"/>
    </location>
</feature>
<keyword evidence="6" id="KW-0378">Hydrolase</keyword>
<proteinExistence type="inferred from homology"/>
<feature type="compositionally biased region" description="Low complexity" evidence="9">
    <location>
        <begin position="369"/>
        <end position="388"/>
    </location>
</feature>
<feature type="compositionally biased region" description="Low complexity" evidence="9">
    <location>
        <begin position="1905"/>
        <end position="1938"/>
    </location>
</feature>
<dbReference type="GO" id="GO:0046872">
    <property type="term" value="F:metal ion binding"/>
    <property type="evidence" value="ECO:0007669"/>
    <property type="project" value="UniProtKB-KW"/>
</dbReference>
<dbReference type="CDD" id="cd01285">
    <property type="entry name" value="nucleoside_deaminase"/>
    <property type="match status" value="2"/>
</dbReference>
<dbReference type="SUPFAM" id="SSF53927">
    <property type="entry name" value="Cytidine deaminase-like"/>
    <property type="match status" value="2"/>
</dbReference>
<accession>A0A498IDW9</accession>
<feature type="compositionally biased region" description="Pro residues" evidence="9">
    <location>
        <begin position="1939"/>
        <end position="1986"/>
    </location>
</feature>
<feature type="compositionally biased region" description="Polar residues" evidence="9">
    <location>
        <begin position="818"/>
        <end position="836"/>
    </location>
</feature>
<dbReference type="PANTHER" id="PTHR11079:SF179">
    <property type="entry name" value="TRNA(ADENINE(34)) DEAMINASE, CHLOROPLASTIC"/>
    <property type="match status" value="1"/>
</dbReference>
<feature type="compositionally biased region" description="Pro residues" evidence="9">
    <location>
        <begin position="1536"/>
        <end position="1583"/>
    </location>
</feature>
<feature type="region of interest" description="Disordered" evidence="9">
    <location>
        <begin position="929"/>
        <end position="997"/>
    </location>
</feature>
<feature type="compositionally biased region" description="Basic residues" evidence="9">
    <location>
        <begin position="1633"/>
        <end position="1652"/>
    </location>
</feature>
<dbReference type="PANTHER" id="PTHR11079">
    <property type="entry name" value="CYTOSINE DEAMINASE FAMILY MEMBER"/>
    <property type="match status" value="1"/>
</dbReference>
<feature type="region of interest" description="Disordered" evidence="9">
    <location>
        <begin position="426"/>
        <end position="445"/>
    </location>
</feature>
<keyword evidence="5" id="KW-0479">Metal-binding</keyword>
<evidence type="ECO:0000256" key="2">
    <source>
        <dbReference type="ARBA" id="ARBA00011738"/>
    </source>
</evidence>
<feature type="domain" description="CMP/dCMP-type deaminase" evidence="10">
    <location>
        <begin position="1250"/>
        <end position="1372"/>
    </location>
</feature>
<comment type="caution">
    <text evidence="11">The sequence shown here is derived from an EMBL/GenBank/DDBJ whole genome shotgun (WGS) entry which is preliminary data.</text>
</comment>
<feature type="compositionally biased region" description="Polar residues" evidence="9">
    <location>
        <begin position="683"/>
        <end position="705"/>
    </location>
</feature>
<feature type="region of interest" description="Disordered" evidence="9">
    <location>
        <begin position="347"/>
        <end position="394"/>
    </location>
</feature>
<feature type="compositionally biased region" description="Polar residues" evidence="9">
    <location>
        <begin position="1128"/>
        <end position="1142"/>
    </location>
</feature>
<dbReference type="HAMAP" id="MF_00972">
    <property type="entry name" value="tRNA_aden_deaminase"/>
    <property type="match status" value="1"/>
</dbReference>
<dbReference type="InterPro" id="IPR002125">
    <property type="entry name" value="CMP_dCMP_dom"/>
</dbReference>
<organism evidence="11 12">
    <name type="scientific">Malus domestica</name>
    <name type="common">Apple</name>
    <name type="synonym">Pyrus malus</name>
    <dbReference type="NCBI Taxonomy" id="3750"/>
    <lineage>
        <taxon>Eukaryota</taxon>
        <taxon>Viridiplantae</taxon>
        <taxon>Streptophyta</taxon>
        <taxon>Embryophyta</taxon>
        <taxon>Tracheophyta</taxon>
        <taxon>Spermatophyta</taxon>
        <taxon>Magnoliopsida</taxon>
        <taxon>eudicotyledons</taxon>
        <taxon>Gunneridae</taxon>
        <taxon>Pentapetalae</taxon>
        <taxon>rosids</taxon>
        <taxon>fabids</taxon>
        <taxon>Rosales</taxon>
        <taxon>Rosaceae</taxon>
        <taxon>Amygdaloideae</taxon>
        <taxon>Maleae</taxon>
        <taxon>Malus</taxon>
    </lineage>
</organism>
<feature type="region of interest" description="Disordered" evidence="9">
    <location>
        <begin position="1046"/>
        <end position="1172"/>
    </location>
</feature>
<feature type="compositionally biased region" description="Low complexity" evidence="9">
    <location>
        <begin position="1584"/>
        <end position="1600"/>
    </location>
</feature>
<comment type="catalytic activity">
    <reaction evidence="8">
        <text>adenosine(34) in tRNA + H2O + H(+) = inosine(34) in tRNA + NH4(+)</text>
        <dbReference type="Rhea" id="RHEA:43168"/>
        <dbReference type="Rhea" id="RHEA-COMP:10373"/>
        <dbReference type="Rhea" id="RHEA-COMP:10374"/>
        <dbReference type="ChEBI" id="CHEBI:15377"/>
        <dbReference type="ChEBI" id="CHEBI:15378"/>
        <dbReference type="ChEBI" id="CHEBI:28938"/>
        <dbReference type="ChEBI" id="CHEBI:74411"/>
        <dbReference type="ChEBI" id="CHEBI:82852"/>
        <dbReference type="EC" id="3.5.4.33"/>
    </reaction>
</comment>
<feature type="compositionally biased region" description="Basic and acidic residues" evidence="9">
    <location>
        <begin position="929"/>
        <end position="942"/>
    </location>
</feature>
<feature type="region of interest" description="Disordered" evidence="9">
    <location>
        <begin position="468"/>
        <end position="510"/>
    </location>
</feature>
<reference evidence="11 12" key="1">
    <citation type="submission" date="2018-10" db="EMBL/GenBank/DDBJ databases">
        <title>A high-quality apple genome assembly.</title>
        <authorList>
            <person name="Hu J."/>
        </authorList>
    </citation>
    <scope>NUCLEOTIDE SEQUENCE [LARGE SCALE GENOMIC DNA]</scope>
    <source>
        <strain evidence="12">cv. HFTH1</strain>
        <tissue evidence="11">Young leaf</tissue>
    </source>
</reference>
<feature type="compositionally biased region" description="Low complexity" evidence="9">
    <location>
        <begin position="1482"/>
        <end position="1491"/>
    </location>
</feature>
<dbReference type="STRING" id="3750.A0A498IDW9"/>
<feature type="compositionally biased region" description="Pro residues" evidence="9">
    <location>
        <begin position="2017"/>
        <end position="2036"/>
    </location>
</feature>
<evidence type="ECO:0000313" key="12">
    <source>
        <dbReference type="Proteomes" id="UP000290289"/>
    </source>
</evidence>
<feature type="compositionally biased region" description="Polar residues" evidence="9">
    <location>
        <begin position="1058"/>
        <end position="1068"/>
    </location>
</feature>
<dbReference type="PROSITE" id="PS51747">
    <property type="entry name" value="CYT_DCMP_DEAMINASES_2"/>
    <property type="match status" value="2"/>
</dbReference>
<feature type="compositionally biased region" description="Low complexity" evidence="9">
    <location>
        <begin position="1987"/>
        <end position="2003"/>
    </location>
</feature>
<evidence type="ECO:0000313" key="11">
    <source>
        <dbReference type="EMBL" id="RXH79373.1"/>
    </source>
</evidence>
<feature type="region of interest" description="Disordered" evidence="9">
    <location>
        <begin position="678"/>
        <end position="774"/>
    </location>
</feature>
<feature type="region of interest" description="Disordered" evidence="9">
    <location>
        <begin position="874"/>
        <end position="895"/>
    </location>
</feature>
<feature type="region of interest" description="Disordered" evidence="9">
    <location>
        <begin position="1467"/>
        <end position="1690"/>
    </location>
</feature>
<comment type="subunit">
    <text evidence="2">Homodimer.</text>
</comment>
<feature type="compositionally biased region" description="Pro residues" evidence="9">
    <location>
        <begin position="2056"/>
        <end position="2068"/>
    </location>
</feature>
<feature type="region of interest" description="Disordered" evidence="9">
    <location>
        <begin position="793"/>
        <end position="836"/>
    </location>
</feature>
<evidence type="ECO:0000256" key="6">
    <source>
        <dbReference type="ARBA" id="ARBA00022801"/>
    </source>
</evidence>
<feature type="region of interest" description="Disordered" evidence="9">
    <location>
        <begin position="190"/>
        <end position="333"/>
    </location>
</feature>
<dbReference type="GO" id="GO:0009507">
    <property type="term" value="C:chloroplast"/>
    <property type="evidence" value="ECO:0007669"/>
    <property type="project" value="TreeGrafter"/>
</dbReference>
<feature type="compositionally biased region" description="Basic residues" evidence="9">
    <location>
        <begin position="2038"/>
        <end position="2054"/>
    </location>
</feature>
<keyword evidence="4" id="KW-0819">tRNA processing</keyword>
<gene>
    <name evidence="11" type="ORF">DVH24_040520</name>
</gene>
<feature type="compositionally biased region" description="Polar residues" evidence="9">
    <location>
        <begin position="1091"/>
        <end position="1101"/>
    </location>
</feature>
<protein>
    <recommendedName>
        <fullName evidence="3">tRNA(adenine(34)) deaminase</fullName>
        <ecNumber evidence="3">3.5.4.33</ecNumber>
    </recommendedName>
</protein>
<evidence type="ECO:0000259" key="10">
    <source>
        <dbReference type="PROSITE" id="PS51747"/>
    </source>
</evidence>
<name>A0A498IDW9_MALDO</name>
<feature type="compositionally biased region" description="Low complexity" evidence="9">
    <location>
        <begin position="1499"/>
        <end position="1514"/>
    </location>
</feature>
<comment type="cofactor">
    <cofactor evidence="1">
        <name>Zn(2+)</name>
        <dbReference type="ChEBI" id="CHEBI:29105"/>
    </cofactor>
</comment>
<feature type="compositionally biased region" description="Basic and acidic residues" evidence="9">
    <location>
        <begin position="967"/>
        <end position="980"/>
    </location>
</feature>
<feature type="compositionally biased region" description="Basic and acidic residues" evidence="9">
    <location>
        <begin position="201"/>
        <end position="299"/>
    </location>
</feature>
<feature type="compositionally biased region" description="Basic and acidic residues" evidence="9">
    <location>
        <begin position="723"/>
        <end position="738"/>
    </location>
</feature>
<evidence type="ECO:0000256" key="7">
    <source>
        <dbReference type="ARBA" id="ARBA00022833"/>
    </source>
</evidence>
<evidence type="ECO:0000256" key="1">
    <source>
        <dbReference type="ARBA" id="ARBA00001947"/>
    </source>
</evidence>
<feature type="compositionally biased region" description="Basic and acidic residues" evidence="9">
    <location>
        <begin position="350"/>
        <end position="359"/>
    </location>
</feature>
<feature type="domain" description="CMP/dCMP-type deaminase" evidence="10">
    <location>
        <begin position="1673"/>
        <end position="1786"/>
    </location>
</feature>